<keyword evidence="1" id="KW-0812">Transmembrane</keyword>
<dbReference type="EMBL" id="RSDW01000001">
    <property type="protein sequence ID" value="RSL16984.1"/>
    <property type="molecule type" value="Genomic_DNA"/>
</dbReference>
<accession>A0A428MJ66</accession>
<name>A0A428MJ66_9BACT</name>
<evidence type="ECO:0000313" key="2">
    <source>
        <dbReference type="EMBL" id="RSL16984.1"/>
    </source>
</evidence>
<feature type="transmembrane region" description="Helical" evidence="1">
    <location>
        <begin position="36"/>
        <end position="53"/>
    </location>
</feature>
<comment type="caution">
    <text evidence="2">The sequence shown here is derived from an EMBL/GenBank/DDBJ whole genome shotgun (WGS) entry which is preliminary data.</text>
</comment>
<keyword evidence="1" id="KW-1133">Transmembrane helix</keyword>
<protein>
    <submittedName>
        <fullName evidence="2">Uncharacterized protein</fullName>
    </submittedName>
</protein>
<evidence type="ECO:0000313" key="3">
    <source>
        <dbReference type="Proteomes" id="UP000269669"/>
    </source>
</evidence>
<dbReference type="Proteomes" id="UP000269669">
    <property type="component" value="Unassembled WGS sequence"/>
</dbReference>
<keyword evidence="1" id="KW-0472">Membrane</keyword>
<sequence>MHMKKAFLPSAGLSFSFTIGSLEANRLKGAPPLKSLLHYIFCMFLYLSSAIAVQAQWERVITGDASFDTPDHPSPHPLSYFTRRPFLRGFENSLCDDSETPQGTAECARDFSAKVSVRSVGTLSGFHIVELLYTFTPTDNVTDKIPQMWKSILVKTGTDSYREIYHLQSYAAPSIPDHSKLEPSRIVHVGTETVLATRDSDGGNGGGCYEAYWWFSPDGPQPLDFSSFTTAIRKRIPRDATFTPSCWALYLDRSELKSWVQKRDAKCHGCGGLGEVIAHFKLNGASVEATDIHFRSNPD</sequence>
<organism evidence="2 3">
    <name type="scientific">Edaphobacter aggregans</name>
    <dbReference type="NCBI Taxonomy" id="570835"/>
    <lineage>
        <taxon>Bacteria</taxon>
        <taxon>Pseudomonadati</taxon>
        <taxon>Acidobacteriota</taxon>
        <taxon>Terriglobia</taxon>
        <taxon>Terriglobales</taxon>
        <taxon>Acidobacteriaceae</taxon>
        <taxon>Edaphobacter</taxon>
    </lineage>
</organism>
<dbReference type="AlphaFoldDB" id="A0A428MJ66"/>
<keyword evidence="3" id="KW-1185">Reference proteome</keyword>
<proteinExistence type="predicted"/>
<reference evidence="2 3" key="1">
    <citation type="submission" date="2018-12" db="EMBL/GenBank/DDBJ databases">
        <title>Sequencing of bacterial isolates from soil warming experiment in Harvard Forest, Massachusetts, USA.</title>
        <authorList>
            <person name="Deangelis K."/>
        </authorList>
    </citation>
    <scope>NUCLEOTIDE SEQUENCE [LARGE SCALE GENOMIC DNA]</scope>
    <source>
        <strain evidence="2 3">EB153</strain>
    </source>
</reference>
<evidence type="ECO:0000256" key="1">
    <source>
        <dbReference type="SAM" id="Phobius"/>
    </source>
</evidence>
<gene>
    <name evidence="2" type="ORF">EDE15_2512</name>
</gene>